<dbReference type="AlphaFoldDB" id="A0A0H5SAS9"/>
<name>A0A0H5SAS9_9MYCO</name>
<gene>
    <name evidence="2" type="ORF">BN2156_05397</name>
</gene>
<feature type="signal peptide" evidence="1">
    <location>
        <begin position="1"/>
        <end position="18"/>
    </location>
</feature>
<protein>
    <recommendedName>
        <fullName evidence="4">PASTA domain-containing protein</fullName>
    </recommendedName>
</protein>
<evidence type="ECO:0008006" key="4">
    <source>
        <dbReference type="Google" id="ProtNLM"/>
    </source>
</evidence>
<keyword evidence="3" id="KW-1185">Reference proteome</keyword>
<accession>A0A0H5SAS9</accession>
<evidence type="ECO:0000256" key="1">
    <source>
        <dbReference type="SAM" id="SignalP"/>
    </source>
</evidence>
<organism evidence="2 3">
    <name type="scientific">Mycolicibacterium neworleansense</name>
    <dbReference type="NCBI Taxonomy" id="146018"/>
    <lineage>
        <taxon>Bacteria</taxon>
        <taxon>Bacillati</taxon>
        <taxon>Actinomycetota</taxon>
        <taxon>Actinomycetes</taxon>
        <taxon>Mycobacteriales</taxon>
        <taxon>Mycobacteriaceae</taxon>
        <taxon>Mycolicibacterium</taxon>
    </lineage>
</organism>
<dbReference type="STRING" id="146018.BN2156_05397"/>
<dbReference type="EMBL" id="CWKH01000003">
    <property type="protein sequence ID" value="CRZ18494.1"/>
    <property type="molecule type" value="Genomic_DNA"/>
</dbReference>
<feature type="chain" id="PRO_5039220466" description="PASTA domain-containing protein" evidence="1">
    <location>
        <begin position="19"/>
        <end position="83"/>
    </location>
</feature>
<dbReference type="RefSeq" id="WP_090518007.1">
    <property type="nucleotide sequence ID" value="NZ_CWKH01000003.1"/>
</dbReference>
<evidence type="ECO:0000313" key="2">
    <source>
        <dbReference type="EMBL" id="CRZ18494.1"/>
    </source>
</evidence>
<sequence precursor="true">MYGLAGAVLTGGALSALALGFPAATAAAPSGVDSAQDTADELQRQGFDVVIYKAGTAPLDRCTVSSVRPAQILEQTVYLSANC</sequence>
<evidence type="ECO:0000313" key="3">
    <source>
        <dbReference type="Proteomes" id="UP000199147"/>
    </source>
</evidence>
<dbReference type="Proteomes" id="UP000199147">
    <property type="component" value="Unassembled WGS sequence"/>
</dbReference>
<dbReference type="OrthoDB" id="4639285at2"/>
<reference evidence="3" key="1">
    <citation type="submission" date="2015-07" db="EMBL/GenBank/DDBJ databases">
        <authorList>
            <person name="Urmite Genomes"/>
        </authorList>
    </citation>
    <scope>NUCLEOTIDE SEQUENCE [LARGE SCALE GENOMIC DNA]</scope>
    <source>
        <strain evidence="3">type strain: ATCC 49404</strain>
    </source>
</reference>
<keyword evidence="1" id="KW-0732">Signal</keyword>
<proteinExistence type="predicted"/>